<evidence type="ECO:0000256" key="4">
    <source>
        <dbReference type="SAM" id="MobiDB-lite"/>
    </source>
</evidence>
<evidence type="ECO:0000256" key="2">
    <source>
        <dbReference type="ARBA" id="ARBA00010579"/>
    </source>
</evidence>
<feature type="compositionally biased region" description="Low complexity" evidence="4">
    <location>
        <begin position="85"/>
        <end position="150"/>
    </location>
</feature>
<keyword evidence="5" id="KW-0732">Signal</keyword>
<dbReference type="GO" id="GO:0009277">
    <property type="term" value="C:fungal-type cell wall"/>
    <property type="evidence" value="ECO:0007669"/>
    <property type="project" value="TreeGrafter"/>
</dbReference>
<name>A0A9P8PPY0_9ASCO</name>
<dbReference type="EMBL" id="JAEUBF010000753">
    <property type="protein sequence ID" value="KAH3675550.1"/>
    <property type="molecule type" value="Genomic_DNA"/>
</dbReference>
<dbReference type="GO" id="GO:0009986">
    <property type="term" value="C:cell surface"/>
    <property type="evidence" value="ECO:0007669"/>
    <property type="project" value="TreeGrafter"/>
</dbReference>
<dbReference type="GO" id="GO:0031505">
    <property type="term" value="P:fungal-type cell wall organization"/>
    <property type="evidence" value="ECO:0007669"/>
    <property type="project" value="TreeGrafter"/>
</dbReference>
<dbReference type="InterPro" id="IPR005556">
    <property type="entry name" value="SUN"/>
</dbReference>
<dbReference type="GO" id="GO:0005739">
    <property type="term" value="C:mitochondrion"/>
    <property type="evidence" value="ECO:0007669"/>
    <property type="project" value="UniProtKB-SubCell"/>
</dbReference>
<sequence>MKYSTVLPLLALASNVLAAPVHEHHQHKRAVVYVTETLVAWVDSNGNPVTPSTTATSTTAAAVETTSTAAAATTTSAAATIASAEAKVQTTSTSSPSTTTLSTSTSSSSSSTSTSSTSSTSSTAAAATTTSSSSSGGINGDLSDFESPSSDFEDGTIKCSDFPSGQGVIALDWLDFGGWASVMNENGDTSSSCEDGYYCSYACQAGMSKTQWPSEQPSNGISVGGLYCKGGYLYKSNSDKSTLCEWGNDSSDAVNNIDESIALCRTDYPGSENMVVPTLVEAGSSKPMSVVDEDSYYTWKGGKTSSQYYVNDAGVSVEKGCIWGTDGSGIGNWAPVVLGSGYTDGTTYLSIIPNPNNENAPNYSVKIEATEGSTISGSCSYVDGVYNGGSGSDGCTVAVTSGKANFVFY</sequence>
<keyword evidence="7" id="KW-1185">Reference proteome</keyword>
<evidence type="ECO:0000256" key="1">
    <source>
        <dbReference type="ARBA" id="ARBA00004173"/>
    </source>
</evidence>
<comment type="subcellular location">
    <subcellularLocation>
        <location evidence="1">Mitochondrion</location>
    </subcellularLocation>
</comment>
<dbReference type="PANTHER" id="PTHR31316:SF2">
    <property type="entry name" value="BETA-GLUCOSIDASE-LIKE PROTEIN NCA3, MITOCHONDRIAL-RELATED"/>
    <property type="match status" value="1"/>
</dbReference>
<evidence type="ECO:0000313" key="7">
    <source>
        <dbReference type="Proteomes" id="UP000769528"/>
    </source>
</evidence>
<dbReference type="OrthoDB" id="5339822at2759"/>
<evidence type="ECO:0000256" key="3">
    <source>
        <dbReference type="ARBA" id="ARBA00023128"/>
    </source>
</evidence>
<dbReference type="Pfam" id="PF03856">
    <property type="entry name" value="SUN"/>
    <property type="match status" value="1"/>
</dbReference>
<keyword evidence="3" id="KW-0496">Mitochondrion</keyword>
<evidence type="ECO:0000256" key="5">
    <source>
        <dbReference type="SAM" id="SignalP"/>
    </source>
</evidence>
<organism evidence="6 7">
    <name type="scientific">Wickerhamomyces mucosus</name>
    <dbReference type="NCBI Taxonomy" id="1378264"/>
    <lineage>
        <taxon>Eukaryota</taxon>
        <taxon>Fungi</taxon>
        <taxon>Dikarya</taxon>
        <taxon>Ascomycota</taxon>
        <taxon>Saccharomycotina</taxon>
        <taxon>Saccharomycetes</taxon>
        <taxon>Phaffomycetales</taxon>
        <taxon>Wickerhamomycetaceae</taxon>
        <taxon>Wickerhamomyces</taxon>
    </lineage>
</organism>
<dbReference type="Proteomes" id="UP000769528">
    <property type="component" value="Unassembled WGS sequence"/>
</dbReference>
<proteinExistence type="inferred from homology"/>
<dbReference type="AlphaFoldDB" id="A0A9P8PPY0"/>
<feature type="signal peptide" evidence="5">
    <location>
        <begin position="1"/>
        <end position="18"/>
    </location>
</feature>
<accession>A0A9P8PPY0</accession>
<comment type="caution">
    <text evidence="6">The sequence shown here is derived from an EMBL/GenBank/DDBJ whole genome shotgun (WGS) entry which is preliminary data.</text>
</comment>
<feature type="region of interest" description="Disordered" evidence="4">
    <location>
        <begin position="85"/>
        <end position="152"/>
    </location>
</feature>
<feature type="chain" id="PRO_5040503971" evidence="5">
    <location>
        <begin position="19"/>
        <end position="409"/>
    </location>
</feature>
<reference evidence="6" key="2">
    <citation type="submission" date="2021-01" db="EMBL/GenBank/DDBJ databases">
        <authorList>
            <person name="Schikora-Tamarit M.A."/>
        </authorList>
    </citation>
    <scope>NUCLEOTIDE SEQUENCE</scope>
    <source>
        <strain evidence="6">CBS6341</strain>
    </source>
</reference>
<dbReference type="InterPro" id="IPR051526">
    <property type="entry name" value="Beta-Glucosidase_SUN"/>
</dbReference>
<evidence type="ECO:0000313" key="6">
    <source>
        <dbReference type="EMBL" id="KAH3675550.1"/>
    </source>
</evidence>
<dbReference type="PANTHER" id="PTHR31316">
    <property type="entry name" value="BETA-GLUCOSIDASE-LIKE PROTEIN NCA3, MITOCHONDRIAL-RELATED"/>
    <property type="match status" value="1"/>
</dbReference>
<comment type="similarity">
    <text evidence="2">Belongs to the SUN family.</text>
</comment>
<protein>
    <submittedName>
        <fullName evidence="6">Uncharacterized protein</fullName>
    </submittedName>
</protein>
<gene>
    <name evidence="6" type="ORF">WICMUC_002639</name>
</gene>
<reference evidence="6" key="1">
    <citation type="journal article" date="2021" name="Open Biol.">
        <title>Shared evolutionary footprints suggest mitochondrial oxidative damage underlies multiple complex I losses in fungi.</title>
        <authorList>
            <person name="Schikora-Tamarit M.A."/>
            <person name="Marcet-Houben M."/>
            <person name="Nosek J."/>
            <person name="Gabaldon T."/>
        </authorList>
    </citation>
    <scope>NUCLEOTIDE SEQUENCE</scope>
    <source>
        <strain evidence="6">CBS6341</strain>
    </source>
</reference>